<dbReference type="InterPro" id="IPR025669">
    <property type="entry name" value="AAA_dom"/>
</dbReference>
<evidence type="ECO:0000256" key="1">
    <source>
        <dbReference type="SAM" id="MobiDB-lite"/>
    </source>
</evidence>
<evidence type="ECO:0000313" key="3">
    <source>
        <dbReference type="EMBL" id="KKD57580.1"/>
    </source>
</evidence>
<feature type="compositionally biased region" description="Basic and acidic residues" evidence="1">
    <location>
        <begin position="201"/>
        <end position="214"/>
    </location>
</feature>
<gene>
    <name evidence="3" type="ORF">VM57_04110</name>
</gene>
<dbReference type="AlphaFoldDB" id="A0A0F5ZRH7"/>
<feature type="compositionally biased region" description="Basic and acidic residues" evidence="1">
    <location>
        <begin position="229"/>
        <end position="254"/>
    </location>
</feature>
<reference evidence="3 4" key="1">
    <citation type="submission" date="2015-03" db="EMBL/GenBank/DDBJ databases">
        <title>Draft genome of Stenotrophomonas maltophila isolated from urine specimen.</title>
        <authorList>
            <person name="Murugan N."/>
            <person name="Malathi J."/>
            <person name="Umashankar V."/>
            <person name="Madhavan H."/>
        </authorList>
    </citation>
    <scope>NUCLEOTIDE SEQUENCE [LARGE SCALE GENOMIC DNA]</scope>
    <source>
        <strain evidence="3 4">JMNMN1</strain>
    </source>
</reference>
<dbReference type="PATRIC" id="fig|40324.63.peg.1552"/>
<accession>A0A0F5ZRH7</accession>
<dbReference type="Pfam" id="PF13614">
    <property type="entry name" value="AAA_31"/>
    <property type="match status" value="1"/>
</dbReference>
<dbReference type="SUPFAM" id="SSF52540">
    <property type="entry name" value="P-loop containing nucleoside triphosphate hydrolases"/>
    <property type="match status" value="1"/>
</dbReference>
<dbReference type="PANTHER" id="PTHR13696:SF96">
    <property type="entry name" value="COBQ_COBB_MIND_PARA NUCLEOTIDE BINDING DOMAIN-CONTAINING PROTEIN"/>
    <property type="match status" value="1"/>
</dbReference>
<dbReference type="NCBIfam" id="NF041546">
    <property type="entry name" value="ParA_partition"/>
    <property type="match status" value="1"/>
</dbReference>
<dbReference type="Gene3D" id="3.40.50.300">
    <property type="entry name" value="P-loop containing nucleotide triphosphate hydrolases"/>
    <property type="match status" value="1"/>
</dbReference>
<evidence type="ECO:0000259" key="2">
    <source>
        <dbReference type="Pfam" id="PF13614"/>
    </source>
</evidence>
<dbReference type="InterPro" id="IPR048089">
    <property type="entry name" value="McdA"/>
</dbReference>
<feature type="region of interest" description="Disordered" evidence="1">
    <location>
        <begin position="171"/>
        <end position="273"/>
    </location>
</feature>
<dbReference type="PANTHER" id="PTHR13696">
    <property type="entry name" value="P-LOOP CONTAINING NUCLEOSIDE TRIPHOSPHATE HYDROLASE"/>
    <property type="match status" value="1"/>
</dbReference>
<evidence type="ECO:0000313" key="4">
    <source>
        <dbReference type="Proteomes" id="UP000243478"/>
    </source>
</evidence>
<dbReference type="EMBL" id="JZRZ01000008">
    <property type="protein sequence ID" value="KKD57580.1"/>
    <property type="molecule type" value="Genomic_DNA"/>
</dbReference>
<feature type="domain" description="AAA" evidence="2">
    <location>
        <begin position="40"/>
        <end position="103"/>
    </location>
</feature>
<sequence length="273" mass="30263">MRGLHVILLDADPQGSSLDWTQRRSQQGLPRLFSAVGLARETLHQEAPELARRADHVIIDGPPRIAALARSALLAAERVLIPVQPSPYDLWASAEMVALIREAQVFRPVLRAAFVINRRVSTTIIGREARQSLAEQPLPALRSEVRQRIVFADSVAAGRLARETAPDSAAVARRSPCSPMNCCGGRHEQPAQQARRHRRASARESARRGVDSPRRCRCAQQRRPLHGSPDARRDARVARAHQDRRLRPGRDRGRTAARPAGTGVPDKRTEKLP</sequence>
<dbReference type="InterPro" id="IPR027417">
    <property type="entry name" value="P-loop_NTPase"/>
</dbReference>
<dbReference type="Proteomes" id="UP000243478">
    <property type="component" value="Unassembled WGS sequence"/>
</dbReference>
<name>A0A0F5ZRH7_STEMA</name>
<comment type="caution">
    <text evidence="3">The sequence shown here is derived from an EMBL/GenBank/DDBJ whole genome shotgun (WGS) entry which is preliminary data.</text>
</comment>
<dbReference type="InterPro" id="IPR050678">
    <property type="entry name" value="DNA_Partitioning_ATPase"/>
</dbReference>
<proteinExistence type="predicted"/>
<protein>
    <recommendedName>
        <fullName evidence="2">AAA domain-containing protein</fullName>
    </recommendedName>
</protein>
<organism evidence="3 4">
    <name type="scientific">Stenotrophomonas maltophilia</name>
    <name type="common">Pseudomonas maltophilia</name>
    <name type="synonym">Xanthomonas maltophilia</name>
    <dbReference type="NCBI Taxonomy" id="40324"/>
    <lineage>
        <taxon>Bacteria</taxon>
        <taxon>Pseudomonadati</taxon>
        <taxon>Pseudomonadota</taxon>
        <taxon>Gammaproteobacteria</taxon>
        <taxon>Lysobacterales</taxon>
        <taxon>Lysobacteraceae</taxon>
        <taxon>Stenotrophomonas</taxon>
        <taxon>Stenotrophomonas maltophilia group</taxon>
    </lineage>
</organism>
<dbReference type="CDD" id="cd02042">
    <property type="entry name" value="ParAB_family"/>
    <property type="match status" value="1"/>
</dbReference>